<dbReference type="OrthoDB" id="268235at2"/>
<dbReference type="SUPFAM" id="SSF52058">
    <property type="entry name" value="L domain-like"/>
    <property type="match status" value="1"/>
</dbReference>
<dbReference type="STRING" id="512399.A8709_29835"/>
<dbReference type="RefSeq" id="WP_065855992.1">
    <property type="nucleotide sequence ID" value="NZ_LYPC01000027.1"/>
</dbReference>
<gene>
    <name evidence="1" type="ORF">A8709_29835</name>
</gene>
<reference evidence="2" key="1">
    <citation type="submission" date="2016-05" db="EMBL/GenBank/DDBJ databases">
        <title>Paenibacillus oryzae. sp. nov., isolated from the rice root.</title>
        <authorList>
            <person name="Zhang J."/>
            <person name="Zhang X."/>
        </authorList>
    </citation>
    <scope>NUCLEOTIDE SEQUENCE [LARGE SCALE GENOMIC DNA]</scope>
    <source>
        <strain evidence="2">KCTC13222</strain>
    </source>
</reference>
<evidence type="ECO:0008006" key="3">
    <source>
        <dbReference type="Google" id="ProtNLM"/>
    </source>
</evidence>
<keyword evidence="2" id="KW-1185">Reference proteome</keyword>
<accession>A0A1C0ZVF3</accession>
<dbReference type="InterPro" id="IPR032675">
    <property type="entry name" value="LRR_dom_sf"/>
</dbReference>
<dbReference type="Proteomes" id="UP000093309">
    <property type="component" value="Unassembled WGS sequence"/>
</dbReference>
<dbReference type="EMBL" id="LYPC01000027">
    <property type="protein sequence ID" value="OCT12057.1"/>
    <property type="molecule type" value="Genomic_DNA"/>
</dbReference>
<dbReference type="AlphaFoldDB" id="A0A1C0ZVF3"/>
<protein>
    <recommendedName>
        <fullName evidence="3">Leucine-rich repeat domain-containing protein</fullName>
    </recommendedName>
</protein>
<organism evidence="1 2">
    <name type="scientific">Paenibacillus pectinilyticus</name>
    <dbReference type="NCBI Taxonomy" id="512399"/>
    <lineage>
        <taxon>Bacteria</taxon>
        <taxon>Bacillati</taxon>
        <taxon>Bacillota</taxon>
        <taxon>Bacilli</taxon>
        <taxon>Bacillales</taxon>
        <taxon>Paenibacillaceae</taxon>
        <taxon>Paenibacillus</taxon>
    </lineage>
</organism>
<sequence length="109" mass="12803">MSIQCASSDRPTPVWRAKPKEEISLNRIPPEIGELEQLDQLIIQYTSINELPLELEKLKHLRILNLGMCMIDRKPHFLNGMKQLKFINISRDYGEVDPNPLQAYRIYRK</sequence>
<proteinExistence type="predicted"/>
<evidence type="ECO:0000313" key="2">
    <source>
        <dbReference type="Proteomes" id="UP000093309"/>
    </source>
</evidence>
<comment type="caution">
    <text evidence="1">The sequence shown here is derived from an EMBL/GenBank/DDBJ whole genome shotgun (WGS) entry which is preliminary data.</text>
</comment>
<evidence type="ECO:0000313" key="1">
    <source>
        <dbReference type="EMBL" id="OCT12057.1"/>
    </source>
</evidence>
<name>A0A1C0ZVF3_9BACL</name>
<dbReference type="Gene3D" id="3.80.10.10">
    <property type="entry name" value="Ribonuclease Inhibitor"/>
    <property type="match status" value="1"/>
</dbReference>